<evidence type="ECO:0000313" key="6">
    <source>
        <dbReference type="Proteomes" id="UP001158576"/>
    </source>
</evidence>
<dbReference type="PANTHER" id="PTHR48034">
    <property type="entry name" value="TRANSFORMER-2 SEX-DETERMINING PROTEIN-RELATED"/>
    <property type="match status" value="1"/>
</dbReference>
<name>A0ABN7SSR7_OIKDI</name>
<dbReference type="Pfam" id="PF00076">
    <property type="entry name" value="RRM_1"/>
    <property type="match status" value="1"/>
</dbReference>
<dbReference type="CDD" id="cd12311">
    <property type="entry name" value="RRM_SRSF2_SRSF8"/>
    <property type="match status" value="1"/>
</dbReference>
<feature type="compositionally biased region" description="Basic and acidic residues" evidence="3">
    <location>
        <begin position="158"/>
        <end position="175"/>
    </location>
</feature>
<dbReference type="SMART" id="SM00360">
    <property type="entry name" value="RRM"/>
    <property type="match status" value="1"/>
</dbReference>
<feature type="region of interest" description="Disordered" evidence="3">
    <location>
        <begin position="85"/>
        <end position="204"/>
    </location>
</feature>
<dbReference type="Proteomes" id="UP001158576">
    <property type="component" value="Chromosome 1"/>
</dbReference>
<dbReference type="EMBL" id="OU015566">
    <property type="protein sequence ID" value="CAG5106716.1"/>
    <property type="molecule type" value="Genomic_DNA"/>
</dbReference>
<feature type="compositionally biased region" description="Basic residues" evidence="3">
    <location>
        <begin position="124"/>
        <end position="137"/>
    </location>
</feature>
<feature type="domain" description="RRM" evidence="4">
    <location>
        <begin position="13"/>
        <end position="90"/>
    </location>
</feature>
<reference evidence="5 6" key="1">
    <citation type="submission" date="2021-04" db="EMBL/GenBank/DDBJ databases">
        <authorList>
            <person name="Bliznina A."/>
        </authorList>
    </citation>
    <scope>NUCLEOTIDE SEQUENCE [LARGE SCALE GENOMIC DNA]</scope>
</reference>
<dbReference type="InterPro" id="IPR012677">
    <property type="entry name" value="Nucleotide-bd_a/b_plait_sf"/>
</dbReference>
<evidence type="ECO:0000256" key="2">
    <source>
        <dbReference type="PROSITE-ProRule" id="PRU00176"/>
    </source>
</evidence>
<dbReference type="SMART" id="SM00361">
    <property type="entry name" value="RRM_1"/>
    <property type="match status" value="1"/>
</dbReference>
<keyword evidence="1 2" id="KW-0694">RNA-binding</keyword>
<evidence type="ECO:0000259" key="4">
    <source>
        <dbReference type="PROSITE" id="PS50102"/>
    </source>
</evidence>
<dbReference type="InterPro" id="IPR035979">
    <property type="entry name" value="RBD_domain_sf"/>
</dbReference>
<dbReference type="PROSITE" id="PS50102">
    <property type="entry name" value="RRM"/>
    <property type="match status" value="1"/>
</dbReference>
<accession>A0ABN7SSR7</accession>
<keyword evidence="6" id="KW-1185">Reference proteome</keyword>
<feature type="compositionally biased region" description="Basic residues" evidence="3">
    <location>
        <begin position="176"/>
        <end position="204"/>
    </location>
</feature>
<protein>
    <submittedName>
        <fullName evidence="5">Oidioi.mRNA.OKI2018_I69.chr1.g2968.t1.cds</fullName>
    </submittedName>
</protein>
<gene>
    <name evidence="5" type="ORF">OKIOD_LOCUS11733</name>
</gene>
<dbReference type="Gene3D" id="3.30.70.330">
    <property type="match status" value="1"/>
</dbReference>
<sequence length="204" mass="24148">MSGRPPPNISGMTSLKIDNLSYRTDSESLRRKFSKYGEIGDVYIPKDKYGESRGFAFVRFHDKRDAGDAIDQLDGRDIDGREIRVDYARHERPSFDKWRGSRRDRSRSRSRGRRRRSRSDSRDRRRRRSPSRSRSRSKSGGADTERSKKQTRSRSRSNRRDTRSRSRSASRDRDRRSRSRSARRDRSRSRSRSARRSRSRSGSR</sequence>
<dbReference type="SUPFAM" id="SSF54928">
    <property type="entry name" value="RNA-binding domain, RBD"/>
    <property type="match status" value="1"/>
</dbReference>
<dbReference type="InterPro" id="IPR050441">
    <property type="entry name" value="RBM"/>
</dbReference>
<feature type="compositionally biased region" description="Basic and acidic residues" evidence="3">
    <location>
        <begin position="85"/>
        <end position="103"/>
    </location>
</feature>
<proteinExistence type="predicted"/>
<evidence type="ECO:0000256" key="1">
    <source>
        <dbReference type="ARBA" id="ARBA00022884"/>
    </source>
</evidence>
<dbReference type="InterPro" id="IPR000504">
    <property type="entry name" value="RRM_dom"/>
</dbReference>
<dbReference type="InterPro" id="IPR003954">
    <property type="entry name" value="RRM_euk-type"/>
</dbReference>
<organism evidence="5 6">
    <name type="scientific">Oikopleura dioica</name>
    <name type="common">Tunicate</name>
    <dbReference type="NCBI Taxonomy" id="34765"/>
    <lineage>
        <taxon>Eukaryota</taxon>
        <taxon>Metazoa</taxon>
        <taxon>Chordata</taxon>
        <taxon>Tunicata</taxon>
        <taxon>Appendicularia</taxon>
        <taxon>Copelata</taxon>
        <taxon>Oikopleuridae</taxon>
        <taxon>Oikopleura</taxon>
    </lineage>
</organism>
<evidence type="ECO:0000256" key="3">
    <source>
        <dbReference type="SAM" id="MobiDB-lite"/>
    </source>
</evidence>
<feature type="compositionally biased region" description="Basic residues" evidence="3">
    <location>
        <begin position="104"/>
        <end position="117"/>
    </location>
</feature>
<evidence type="ECO:0000313" key="5">
    <source>
        <dbReference type="EMBL" id="CAG5106716.1"/>
    </source>
</evidence>